<keyword evidence="2" id="KW-0677">Repeat</keyword>
<feature type="repeat" description="PPR" evidence="3">
    <location>
        <begin position="419"/>
        <end position="453"/>
    </location>
</feature>
<evidence type="ECO:0000256" key="2">
    <source>
        <dbReference type="ARBA" id="ARBA00022737"/>
    </source>
</evidence>
<dbReference type="InterPro" id="IPR011990">
    <property type="entry name" value="TPR-like_helical_dom_sf"/>
</dbReference>
<dbReference type="EMBL" id="JBBNAF010000005">
    <property type="protein sequence ID" value="KAK9141624.1"/>
    <property type="molecule type" value="Genomic_DNA"/>
</dbReference>
<dbReference type="PANTHER" id="PTHR47936">
    <property type="entry name" value="PPR_LONG DOMAIN-CONTAINING PROTEIN"/>
    <property type="match status" value="1"/>
</dbReference>
<evidence type="ECO:0000256" key="3">
    <source>
        <dbReference type="PROSITE-ProRule" id="PRU00708"/>
    </source>
</evidence>
<evidence type="ECO:0008006" key="6">
    <source>
        <dbReference type="Google" id="ProtNLM"/>
    </source>
</evidence>
<protein>
    <recommendedName>
        <fullName evidence="6">Pentatricopeptide repeat-containing protein</fullName>
    </recommendedName>
</protein>
<sequence length="488" mass="55323">MWTRVSLVRVNLRYSSNANLQFLKSFKTLISSQIGITKNPRFCSTSDRTNPSLFHRNISSSPTPISSKPRFWSKGAVFGVPASAIVFISPVYANFSRLWSGCSGIRARNRCRGSESVSAIVEVIEKDGDDLEELLDRVFQSLNLSVISETFRILNSNRVSGMRFFRWACERRSRLSRSSELCSLVIDNVGVVGDYESMLVLLKEFSGKNICLTEKAFAFLSVCIGDQELGTCAVKRVVDLLNSVGGSCRNSGVHSLIKMLCTADAFPLAMYVMELTESRTSYYNILIWAKCRSGNFQEAQDLIDVMKKFNCEPNANSYNYIFSSLCKNKRTVDASNLLEDMEELGFLPDEITFEVIICQLCRLGQLDLAAEYLKHMMSKGLEPRLTTHAIFIKGYFYGNRLQEAYRYVVDMGAKYRCSENMNYSLLANLFQRSRRVVEARQVLIDMIGRGLRPNFSVYMKVMEDLHRLGMGVMAVDLKSRFMKLDPSN</sequence>
<dbReference type="PANTHER" id="PTHR47936:SF3">
    <property type="entry name" value="PENTACOTRIPEPTIDE-REPEAT REGION OF PRORP DOMAIN-CONTAINING PROTEIN"/>
    <property type="match status" value="1"/>
</dbReference>
<evidence type="ECO:0000313" key="4">
    <source>
        <dbReference type="EMBL" id="KAK9141624.1"/>
    </source>
</evidence>
<evidence type="ECO:0000313" key="5">
    <source>
        <dbReference type="Proteomes" id="UP001420932"/>
    </source>
</evidence>
<keyword evidence="5" id="KW-1185">Reference proteome</keyword>
<dbReference type="Pfam" id="PF13812">
    <property type="entry name" value="PPR_3"/>
    <property type="match status" value="1"/>
</dbReference>
<comment type="caution">
    <text evidence="4">The sequence shown here is derived from an EMBL/GenBank/DDBJ whole genome shotgun (WGS) entry which is preliminary data.</text>
</comment>
<dbReference type="PROSITE" id="PS51375">
    <property type="entry name" value="PPR"/>
    <property type="match status" value="4"/>
</dbReference>
<feature type="repeat" description="PPR" evidence="3">
    <location>
        <begin position="314"/>
        <end position="348"/>
    </location>
</feature>
<dbReference type="NCBIfam" id="TIGR00756">
    <property type="entry name" value="PPR"/>
    <property type="match status" value="2"/>
</dbReference>
<feature type="repeat" description="PPR" evidence="3">
    <location>
        <begin position="349"/>
        <end position="383"/>
    </location>
</feature>
<name>A0AAP0PG40_9MAGN</name>
<reference evidence="4 5" key="1">
    <citation type="submission" date="2024-01" db="EMBL/GenBank/DDBJ databases">
        <title>Genome assemblies of Stephania.</title>
        <authorList>
            <person name="Yang L."/>
        </authorList>
    </citation>
    <scope>NUCLEOTIDE SEQUENCE [LARGE SCALE GENOMIC DNA]</scope>
    <source>
        <strain evidence="4">YNDBR</strain>
        <tissue evidence="4">Leaf</tissue>
    </source>
</reference>
<feature type="repeat" description="PPR" evidence="3">
    <location>
        <begin position="279"/>
        <end position="313"/>
    </location>
</feature>
<dbReference type="InterPro" id="IPR002885">
    <property type="entry name" value="PPR_rpt"/>
</dbReference>
<comment type="similarity">
    <text evidence="1">Belongs to the PPR family. P subfamily.</text>
</comment>
<evidence type="ECO:0000256" key="1">
    <source>
        <dbReference type="ARBA" id="ARBA00007626"/>
    </source>
</evidence>
<dbReference type="Proteomes" id="UP001420932">
    <property type="component" value="Unassembled WGS sequence"/>
</dbReference>
<dbReference type="Pfam" id="PF13041">
    <property type="entry name" value="PPR_2"/>
    <property type="match status" value="1"/>
</dbReference>
<dbReference type="AlphaFoldDB" id="A0AAP0PG40"/>
<accession>A0AAP0PG40</accession>
<organism evidence="4 5">
    <name type="scientific">Stephania yunnanensis</name>
    <dbReference type="NCBI Taxonomy" id="152371"/>
    <lineage>
        <taxon>Eukaryota</taxon>
        <taxon>Viridiplantae</taxon>
        <taxon>Streptophyta</taxon>
        <taxon>Embryophyta</taxon>
        <taxon>Tracheophyta</taxon>
        <taxon>Spermatophyta</taxon>
        <taxon>Magnoliopsida</taxon>
        <taxon>Ranunculales</taxon>
        <taxon>Menispermaceae</taxon>
        <taxon>Menispermoideae</taxon>
        <taxon>Cissampelideae</taxon>
        <taxon>Stephania</taxon>
    </lineage>
</organism>
<proteinExistence type="inferred from homology"/>
<dbReference type="Gene3D" id="1.25.40.10">
    <property type="entry name" value="Tetratricopeptide repeat domain"/>
    <property type="match status" value="2"/>
</dbReference>
<gene>
    <name evidence="4" type="ORF">Syun_011024</name>
</gene>